<feature type="transmembrane region" description="Helical" evidence="6">
    <location>
        <begin position="254"/>
        <end position="272"/>
    </location>
</feature>
<dbReference type="PRINTS" id="PR01434">
    <property type="entry name" value="NADHDHGNASE5"/>
</dbReference>
<feature type="transmembrane region" description="Helical" evidence="6">
    <location>
        <begin position="90"/>
        <end position="110"/>
    </location>
</feature>
<proteinExistence type="predicted"/>
<dbReference type="GO" id="GO:0015990">
    <property type="term" value="P:electron transport coupled proton transport"/>
    <property type="evidence" value="ECO:0007669"/>
    <property type="project" value="TreeGrafter"/>
</dbReference>
<feature type="domain" description="NADH:quinone oxidoreductase/Mrp antiporter transmembrane" evidence="7">
    <location>
        <begin position="141"/>
        <end position="429"/>
    </location>
</feature>
<dbReference type="InterPro" id="IPR003945">
    <property type="entry name" value="NU5C-like"/>
</dbReference>
<dbReference type="PANTHER" id="PTHR42829:SF2">
    <property type="entry name" value="NADH-UBIQUINONE OXIDOREDUCTASE CHAIN 5"/>
    <property type="match status" value="1"/>
</dbReference>
<dbReference type="GO" id="GO:0012505">
    <property type="term" value="C:endomembrane system"/>
    <property type="evidence" value="ECO:0007669"/>
    <property type="project" value="UniProtKB-SubCell"/>
</dbReference>
<dbReference type="PANTHER" id="PTHR42829">
    <property type="entry name" value="NADH-UBIQUINONE OXIDOREDUCTASE CHAIN 5"/>
    <property type="match status" value="1"/>
</dbReference>
<evidence type="ECO:0000256" key="5">
    <source>
        <dbReference type="RuleBase" id="RU000320"/>
    </source>
</evidence>
<comment type="caution">
    <text evidence="9">The sequence shown here is derived from an EMBL/GenBank/DDBJ whole genome shotgun (WGS) entry which is preliminary data.</text>
</comment>
<evidence type="ECO:0000256" key="6">
    <source>
        <dbReference type="SAM" id="Phobius"/>
    </source>
</evidence>
<dbReference type="InterPro" id="IPR001750">
    <property type="entry name" value="ND/Mrp_TM"/>
</dbReference>
<evidence type="ECO:0000256" key="1">
    <source>
        <dbReference type="ARBA" id="ARBA00004127"/>
    </source>
</evidence>
<dbReference type="Pfam" id="PF00361">
    <property type="entry name" value="Proton_antipo_M"/>
    <property type="match status" value="1"/>
</dbReference>
<comment type="subcellular location">
    <subcellularLocation>
        <location evidence="1">Endomembrane system</location>
        <topology evidence="1">Multi-pass membrane protein</topology>
    </subcellularLocation>
    <subcellularLocation>
        <location evidence="5">Membrane</location>
        <topology evidence="5">Multi-pass membrane protein</topology>
    </subcellularLocation>
</comment>
<feature type="transmembrane region" description="Helical" evidence="6">
    <location>
        <begin position="215"/>
        <end position="233"/>
    </location>
</feature>
<feature type="transmembrane region" description="Helical" evidence="6">
    <location>
        <begin position="379"/>
        <end position="397"/>
    </location>
</feature>
<accession>A0A831ZYQ8</accession>
<dbReference type="NCBIfam" id="TIGR01974">
    <property type="entry name" value="NDH_I_L"/>
    <property type="match status" value="1"/>
</dbReference>
<dbReference type="Gene3D" id="1.20.5.2700">
    <property type="match status" value="1"/>
</dbReference>
<feature type="transmembrane region" description="Helical" evidence="6">
    <location>
        <begin position="527"/>
        <end position="546"/>
    </location>
</feature>
<dbReference type="GO" id="GO:0003954">
    <property type="term" value="F:NADH dehydrogenase activity"/>
    <property type="evidence" value="ECO:0007669"/>
    <property type="project" value="TreeGrafter"/>
</dbReference>
<dbReference type="EC" id="1.6.5.-" evidence="9"/>
<dbReference type="PRINTS" id="PR01435">
    <property type="entry name" value="NPOXDRDTASE5"/>
</dbReference>
<evidence type="ECO:0000259" key="8">
    <source>
        <dbReference type="Pfam" id="PF00662"/>
    </source>
</evidence>
<dbReference type="EMBL" id="DSTK01000027">
    <property type="protein sequence ID" value="HFK97517.1"/>
    <property type="molecule type" value="Genomic_DNA"/>
</dbReference>
<dbReference type="GO" id="GO:0042773">
    <property type="term" value="P:ATP synthesis coupled electron transport"/>
    <property type="evidence" value="ECO:0007669"/>
    <property type="project" value="InterPro"/>
</dbReference>
<protein>
    <submittedName>
        <fullName evidence="9">NADH-quinone oxidoreductase subunit L</fullName>
        <ecNumber evidence="9">1.6.5.-</ecNumber>
    </submittedName>
</protein>
<feature type="transmembrane region" description="Helical" evidence="6">
    <location>
        <begin position="417"/>
        <end position="442"/>
    </location>
</feature>
<dbReference type="GO" id="GO:0008137">
    <property type="term" value="F:NADH dehydrogenase (ubiquinone) activity"/>
    <property type="evidence" value="ECO:0007669"/>
    <property type="project" value="InterPro"/>
</dbReference>
<feature type="transmembrane region" description="Helical" evidence="6">
    <location>
        <begin position="37"/>
        <end position="58"/>
    </location>
</feature>
<evidence type="ECO:0000256" key="4">
    <source>
        <dbReference type="ARBA" id="ARBA00023136"/>
    </source>
</evidence>
<evidence type="ECO:0000259" key="7">
    <source>
        <dbReference type="Pfam" id="PF00361"/>
    </source>
</evidence>
<dbReference type="InterPro" id="IPR018393">
    <property type="entry name" value="NADHpl_OxRdtase_5_subgr"/>
</dbReference>
<name>A0A831ZYQ8_9BACT</name>
<feature type="transmembrane region" description="Helical" evidence="6">
    <location>
        <begin position="312"/>
        <end position="334"/>
    </location>
</feature>
<feature type="transmembrane region" description="Helical" evidence="6">
    <location>
        <begin position="475"/>
        <end position="496"/>
    </location>
</feature>
<keyword evidence="9" id="KW-0560">Oxidoreductase</keyword>
<feature type="transmembrane region" description="Helical" evidence="6">
    <location>
        <begin position="122"/>
        <end position="139"/>
    </location>
</feature>
<keyword evidence="4 6" id="KW-0472">Membrane</keyword>
<dbReference type="GO" id="GO:0016020">
    <property type="term" value="C:membrane"/>
    <property type="evidence" value="ECO:0007669"/>
    <property type="project" value="UniProtKB-SubCell"/>
</dbReference>
<keyword evidence="2 5" id="KW-0812">Transmembrane</keyword>
<feature type="transmembrane region" description="Helical" evidence="6">
    <location>
        <begin position="284"/>
        <end position="305"/>
    </location>
</feature>
<evidence type="ECO:0000313" key="9">
    <source>
        <dbReference type="EMBL" id="HFK97517.1"/>
    </source>
</evidence>
<reference evidence="9" key="1">
    <citation type="journal article" date="2020" name="mSystems">
        <title>Genome- and Community-Level Interaction Insights into Carbon Utilization and Element Cycling Functions of Hydrothermarchaeota in Hydrothermal Sediment.</title>
        <authorList>
            <person name="Zhou Z."/>
            <person name="Liu Y."/>
            <person name="Xu W."/>
            <person name="Pan J."/>
            <person name="Luo Z.H."/>
            <person name="Li M."/>
        </authorList>
    </citation>
    <scope>NUCLEOTIDE SEQUENCE [LARGE SCALE GENOMIC DNA]</scope>
    <source>
        <strain evidence="9">SpSt-456</strain>
    </source>
</reference>
<feature type="transmembrane region" description="Helical" evidence="6">
    <location>
        <begin position="12"/>
        <end position="30"/>
    </location>
</feature>
<feature type="domain" description="NADH-Ubiquinone oxidoreductase (complex I) chain 5 N-terminal" evidence="8">
    <location>
        <begin position="73"/>
        <end position="123"/>
    </location>
</feature>
<dbReference type="AlphaFoldDB" id="A0A831ZYQ8"/>
<sequence length="649" mass="70718">MMWLPHDPVLTAALACATLPFLAMAVILIFTRPYQRLSCAVSVGAITVCLGSALYLLISLRHAPAPVEYQWAWIISSDMIIPFGFLLDRLSLLMLTIVAVISFLVQVYSIGYMHGDPGFSRYYAFQSLFAWAMMTMVIAPGMLQLYIFWELVGLASYLLIGYYYEKWSASQAGKKAFVMTRLGDIGFFLGIIAVLLGFGDLGILHMNHAAQAGDIHPAVVTLGALLIFCGVVGKSAQFPLLTWLPDAMEGPTPVSALLHSATMVAAGVYLMSRIFPFFAASPDAMAVALVIGTITMLLASTMAFVTYDIKQVWAYSTVSQLGFMVMSLAAGGYFAGVFHLTTHAGFKALLFLCSGIFIHEYHTNDMREIGRGGGRKLTIPMICMTVGALALAGIFPFSGFFSKEAILGVLAAHPNKLFLAAGLLGALMTAYYSFRLIFFILFPRETSEAAHHHDEAHGHGHGHGDAHGAGHHGHVFWAMAWPVMILAAVTLVLGFFQNELQGYLLGLEPVAHGHEAAEHGGHGLGHYLLLTTAVCLAVGGVFFAYLEFGWKKATQEGFLRKFPAVETLFANRWYMDHFYRKALDLCVYCGFTNIFTRNDRRVIDGGIDGICRFTVGGGRAVSFLQSGMLQYNLVLMVAAVGVLVLVFAL</sequence>
<dbReference type="Pfam" id="PF00662">
    <property type="entry name" value="Proton_antipo_N"/>
    <property type="match status" value="1"/>
</dbReference>
<dbReference type="InterPro" id="IPR001516">
    <property type="entry name" value="Proton_antipo_N"/>
</dbReference>
<feature type="transmembrane region" description="Helical" evidence="6">
    <location>
        <begin position="629"/>
        <end position="648"/>
    </location>
</feature>
<evidence type="ECO:0000256" key="2">
    <source>
        <dbReference type="ARBA" id="ARBA00022692"/>
    </source>
</evidence>
<gene>
    <name evidence="9" type="ORF">ENS06_09380</name>
</gene>
<feature type="transmembrane region" description="Helical" evidence="6">
    <location>
        <begin position="185"/>
        <end position="203"/>
    </location>
</feature>
<keyword evidence="3 6" id="KW-1133">Transmembrane helix</keyword>
<evidence type="ECO:0000256" key="3">
    <source>
        <dbReference type="ARBA" id="ARBA00022989"/>
    </source>
</evidence>
<feature type="transmembrane region" description="Helical" evidence="6">
    <location>
        <begin position="340"/>
        <end position="358"/>
    </location>
</feature>
<organism evidence="9">
    <name type="scientific">Desulfacinum infernum</name>
    <dbReference type="NCBI Taxonomy" id="35837"/>
    <lineage>
        <taxon>Bacteria</taxon>
        <taxon>Pseudomonadati</taxon>
        <taxon>Thermodesulfobacteriota</taxon>
        <taxon>Syntrophobacteria</taxon>
        <taxon>Syntrophobacterales</taxon>
        <taxon>Syntrophobacteraceae</taxon>
        <taxon>Desulfacinum</taxon>
    </lineage>
</organism>
<feature type="transmembrane region" description="Helical" evidence="6">
    <location>
        <begin position="145"/>
        <end position="164"/>
    </location>
</feature>